<dbReference type="AlphaFoldDB" id="A0A211YNH1"/>
<comment type="similarity">
    <text evidence="8">Belongs to the CRISPR-associated endoribonuclease Cas2 protein family.</text>
</comment>
<evidence type="ECO:0000256" key="5">
    <source>
        <dbReference type="ARBA" id="ARBA00022801"/>
    </source>
</evidence>
<evidence type="ECO:0000256" key="4">
    <source>
        <dbReference type="ARBA" id="ARBA00022759"/>
    </source>
</evidence>
<evidence type="ECO:0000256" key="9">
    <source>
        <dbReference type="SAM" id="MobiDB-lite"/>
    </source>
</evidence>
<dbReference type="PANTHER" id="PTHR34405:SF3">
    <property type="entry name" value="CRISPR-ASSOCIATED ENDORIBONUCLEASE CAS2 3"/>
    <property type="match status" value="1"/>
</dbReference>
<dbReference type="InterPro" id="IPR019199">
    <property type="entry name" value="Virulence_VapD/CRISPR_Cas2"/>
</dbReference>
<keyword evidence="5 8" id="KW-0378">Hydrolase</keyword>
<dbReference type="EC" id="3.1.-.-" evidence="8"/>
<dbReference type="PANTHER" id="PTHR34405">
    <property type="entry name" value="CRISPR-ASSOCIATED ENDORIBONUCLEASE CAS2"/>
    <property type="match status" value="1"/>
</dbReference>
<keyword evidence="4 8" id="KW-0255">Endonuclease</keyword>
<dbReference type="HAMAP" id="MF_01471">
    <property type="entry name" value="Cas2"/>
    <property type="match status" value="1"/>
</dbReference>
<dbReference type="Proteomes" id="UP000196694">
    <property type="component" value="Unassembled WGS sequence"/>
</dbReference>
<gene>
    <name evidence="8" type="primary">cas2</name>
    <name evidence="10" type="ORF">Pdsh_06835</name>
</gene>
<keyword evidence="2 8" id="KW-0540">Nuclease</keyword>
<comment type="subunit">
    <text evidence="8">Homodimer, forms a heterotetramer with a Cas1 homodimer.</text>
</comment>
<feature type="binding site" evidence="8">
    <location>
        <position position="54"/>
    </location>
    <ligand>
        <name>Mg(2+)</name>
        <dbReference type="ChEBI" id="CHEBI:18420"/>
        <note>catalytic</note>
    </ligand>
</feature>
<dbReference type="Pfam" id="PF09827">
    <property type="entry name" value="CRISPR_Cas2"/>
    <property type="match status" value="1"/>
</dbReference>
<evidence type="ECO:0000313" key="10">
    <source>
        <dbReference type="EMBL" id="OWJ54506.1"/>
    </source>
</evidence>
<accession>A0A211YNH1</accession>
<reference evidence="10 11" key="1">
    <citation type="submission" date="2017-05" db="EMBL/GenBank/DDBJ databases">
        <title>The draft genome of the hyperthermophilic archaeon 'Pyrodictium delaneyi strain Hulk', an iron and nitrate reducer, reveals the capacity for sulfate reduction.</title>
        <authorList>
            <person name="Demey L.M."/>
            <person name="Miller C."/>
            <person name="Manzella M."/>
            <person name="Reguera G."/>
            <person name="Kashefi K."/>
        </authorList>
    </citation>
    <scope>NUCLEOTIDE SEQUENCE [LARGE SCALE GENOMIC DNA]</scope>
    <source>
        <strain evidence="10 11">Hulk</strain>
    </source>
</reference>
<evidence type="ECO:0000256" key="2">
    <source>
        <dbReference type="ARBA" id="ARBA00022722"/>
    </source>
</evidence>
<sequence>MAAPPRRGFEGPSRAPGEAHQALCPPASPEPPRRYRLPGLRRGLEAVIILVAYDISDTGRRDRAAKLLQSMGLSRLQRSLYAGRGGAAKARDIARALERILDPETDVADILVLPDHVWSRRIEVGNGRARVPGRAHPPGVHLA</sequence>
<dbReference type="GO" id="GO:0016787">
    <property type="term" value="F:hydrolase activity"/>
    <property type="evidence" value="ECO:0007669"/>
    <property type="project" value="UniProtKB-KW"/>
</dbReference>
<dbReference type="NCBIfam" id="TIGR01573">
    <property type="entry name" value="cas2"/>
    <property type="match status" value="1"/>
</dbReference>
<evidence type="ECO:0000256" key="6">
    <source>
        <dbReference type="ARBA" id="ARBA00022842"/>
    </source>
</evidence>
<evidence type="ECO:0000256" key="1">
    <source>
        <dbReference type="ARBA" id="ARBA00001946"/>
    </source>
</evidence>
<keyword evidence="7 8" id="KW-0051">Antiviral defense</keyword>
<dbReference type="GO" id="GO:0046872">
    <property type="term" value="F:metal ion binding"/>
    <property type="evidence" value="ECO:0007669"/>
    <property type="project" value="UniProtKB-UniRule"/>
</dbReference>
<feature type="region of interest" description="Disordered" evidence="9">
    <location>
        <begin position="1"/>
        <end position="32"/>
    </location>
</feature>
<evidence type="ECO:0000313" key="11">
    <source>
        <dbReference type="Proteomes" id="UP000196694"/>
    </source>
</evidence>
<dbReference type="EMBL" id="NCQP01000005">
    <property type="protein sequence ID" value="OWJ54506.1"/>
    <property type="molecule type" value="Genomic_DNA"/>
</dbReference>
<dbReference type="GO" id="GO:0051607">
    <property type="term" value="P:defense response to virus"/>
    <property type="evidence" value="ECO:0007669"/>
    <property type="project" value="UniProtKB-UniRule"/>
</dbReference>
<comment type="caution">
    <text evidence="10">The sequence shown here is derived from an EMBL/GenBank/DDBJ whole genome shotgun (WGS) entry which is preliminary data.</text>
</comment>
<organism evidence="10 11">
    <name type="scientific">Pyrodictium delaneyi</name>
    <dbReference type="NCBI Taxonomy" id="1273541"/>
    <lineage>
        <taxon>Archaea</taxon>
        <taxon>Thermoproteota</taxon>
        <taxon>Thermoprotei</taxon>
        <taxon>Desulfurococcales</taxon>
        <taxon>Pyrodictiaceae</taxon>
        <taxon>Pyrodictium</taxon>
    </lineage>
</organism>
<dbReference type="GO" id="GO:0043571">
    <property type="term" value="P:maintenance of CRISPR repeat elements"/>
    <property type="evidence" value="ECO:0007669"/>
    <property type="project" value="UniProtKB-UniRule"/>
</dbReference>
<dbReference type="InterPro" id="IPR021127">
    <property type="entry name" value="CRISPR_associated_Cas2"/>
</dbReference>
<keyword evidence="6 8" id="KW-0460">Magnesium</keyword>
<name>A0A211YNH1_9CREN</name>
<protein>
    <recommendedName>
        <fullName evidence="8">CRISPR-associated endoribonuclease Cas2</fullName>
        <ecNumber evidence="8">3.1.-.-</ecNumber>
    </recommendedName>
</protein>
<evidence type="ECO:0000256" key="7">
    <source>
        <dbReference type="ARBA" id="ARBA00023118"/>
    </source>
</evidence>
<dbReference type="CDD" id="cd09725">
    <property type="entry name" value="Cas2_I_II_III"/>
    <property type="match status" value="1"/>
</dbReference>
<evidence type="ECO:0000256" key="8">
    <source>
        <dbReference type="HAMAP-Rule" id="MF_01471"/>
    </source>
</evidence>
<comment type="cofactor">
    <cofactor evidence="1 8">
        <name>Mg(2+)</name>
        <dbReference type="ChEBI" id="CHEBI:18420"/>
    </cofactor>
</comment>
<keyword evidence="3 8" id="KW-0479">Metal-binding</keyword>
<evidence type="ECO:0000256" key="3">
    <source>
        <dbReference type="ARBA" id="ARBA00022723"/>
    </source>
</evidence>
<comment type="function">
    <text evidence="8">CRISPR (clustered regularly interspaced short palindromic repeat), is an adaptive immune system that provides protection against mobile genetic elements (viruses, transposable elements and conjugative plasmids). CRISPR clusters contain sequences complementary to antecedent mobile elements and target invading nucleic acids. CRISPR clusters are transcribed and processed into CRISPR RNA (crRNA). Functions as a ssRNA-specific endoribonuclease. Involved in the integration of spacer DNA into the CRISPR cassette.</text>
</comment>
<dbReference type="SUPFAM" id="SSF143430">
    <property type="entry name" value="TTP0101/SSO1404-like"/>
    <property type="match status" value="1"/>
</dbReference>
<keyword evidence="11" id="KW-1185">Reference proteome</keyword>
<proteinExistence type="inferred from homology"/>
<dbReference type="Gene3D" id="3.30.70.240">
    <property type="match status" value="1"/>
</dbReference>
<dbReference type="GO" id="GO:0004521">
    <property type="term" value="F:RNA endonuclease activity"/>
    <property type="evidence" value="ECO:0007669"/>
    <property type="project" value="InterPro"/>
</dbReference>